<dbReference type="EMBL" id="MLAK01000684">
    <property type="protein sequence ID" value="OHT07851.1"/>
    <property type="molecule type" value="Genomic_DNA"/>
</dbReference>
<feature type="domain" description="SGF29 C-terminal" evidence="1">
    <location>
        <begin position="120"/>
        <end position="260"/>
    </location>
</feature>
<protein>
    <recommendedName>
        <fullName evidence="1">SGF29 C-terminal domain-containing protein</fullName>
    </recommendedName>
</protein>
<dbReference type="AlphaFoldDB" id="A0A1J4K9F5"/>
<evidence type="ECO:0000313" key="2">
    <source>
        <dbReference type="EMBL" id="OHT07851.1"/>
    </source>
</evidence>
<sequence>MQDELVTNLEMIHKNIKDLNHNIITLSKSEHDFNQNPSLLIIDTIDKQEVTIANSFHSIVKHFKETLLILNSLINEEENQIVNNSLRVPTTGEIQTMLNEFLKGNIKRCSAPYPTNCGCYAQKIKKPHPGDFICANYNNSFILMIVLKFEKQICYVCDPTTNESKLAIIELKIDDWTPLPTIIPETPISRYEHWRQSEVLALWQENGEWTTVFYPAKVVKRPSDKPSDDQVRGYTLDFGENMVINVPEQFIVWYPESWQKDT</sequence>
<dbReference type="Gene3D" id="2.30.30.140">
    <property type="match status" value="1"/>
</dbReference>
<reference evidence="2" key="1">
    <citation type="submission" date="2016-10" db="EMBL/GenBank/DDBJ databases">
        <authorList>
            <person name="Benchimol M."/>
            <person name="Almeida L.G."/>
            <person name="Vasconcelos A.T."/>
            <person name="Perreira-Neves A."/>
            <person name="Rosa I.A."/>
            <person name="Tasca T."/>
            <person name="Bogo M.R."/>
            <person name="de Souza W."/>
        </authorList>
    </citation>
    <scope>NUCLEOTIDE SEQUENCE [LARGE SCALE GENOMIC DNA]</scope>
    <source>
        <strain evidence="2">K</strain>
    </source>
</reference>
<evidence type="ECO:0000259" key="1">
    <source>
        <dbReference type="PROSITE" id="PS51518"/>
    </source>
</evidence>
<proteinExistence type="predicted"/>
<evidence type="ECO:0000313" key="3">
    <source>
        <dbReference type="Proteomes" id="UP000179807"/>
    </source>
</evidence>
<gene>
    <name evidence="2" type="ORF">TRFO_23796</name>
</gene>
<dbReference type="RefSeq" id="XP_068360987.1">
    <property type="nucleotide sequence ID" value="XM_068503374.1"/>
</dbReference>
<comment type="caution">
    <text evidence="2">The sequence shown here is derived from an EMBL/GenBank/DDBJ whole genome shotgun (WGS) entry which is preliminary data.</text>
</comment>
<organism evidence="2 3">
    <name type="scientific">Tritrichomonas foetus</name>
    <dbReference type="NCBI Taxonomy" id="1144522"/>
    <lineage>
        <taxon>Eukaryota</taxon>
        <taxon>Metamonada</taxon>
        <taxon>Parabasalia</taxon>
        <taxon>Tritrichomonadida</taxon>
        <taxon>Tritrichomonadidae</taxon>
        <taxon>Tritrichomonas</taxon>
    </lineage>
</organism>
<dbReference type="Proteomes" id="UP000179807">
    <property type="component" value="Unassembled WGS sequence"/>
</dbReference>
<dbReference type="PROSITE" id="PS51518">
    <property type="entry name" value="SGF29_C"/>
    <property type="match status" value="1"/>
</dbReference>
<keyword evidence="3" id="KW-1185">Reference proteome</keyword>
<dbReference type="Pfam" id="PF07039">
    <property type="entry name" value="SGF29_Tudor"/>
    <property type="match status" value="1"/>
</dbReference>
<dbReference type="GeneID" id="94838078"/>
<accession>A0A1J4K9F5</accession>
<dbReference type="InterPro" id="IPR010750">
    <property type="entry name" value="SGF29_tudor-like_dom"/>
</dbReference>
<name>A0A1J4K9F5_9EUKA</name>
<dbReference type="VEuPathDB" id="TrichDB:TRFO_23796"/>